<keyword evidence="7 8" id="KW-0326">Glycosidase</keyword>
<evidence type="ECO:0000313" key="10">
    <source>
        <dbReference type="Proteomes" id="UP000811619"/>
    </source>
</evidence>
<comment type="function">
    <text evidence="8">Alpha-L-arabinofuranosidase involved in the hydrolysis of xylan, a major structural heterogeneous polysaccharide found in plant biomass representing the second most abundant polysaccharide in the biosphere, after cellulose.</text>
</comment>
<sequence length="342" mass="37502">MKFLSLAWAGAAVAGIISPRGATDLAIRGSLPSSFSWTSTQPVISAKSGFAAIKDSSIVFSGGKYHVFASAVKGGHYSLVYLSFTDFKDANSATFYPLDNSAGKGFAPHVFYFAPQKKWYLVFTGFGASYSTNDDISKPDGWTHYKPFYSQQPPATIKKNMGNGNWVDVWTICDSSNCALYSSDDNGNLYASTTSISSFPSGFSEPKVIMHADNKWDLYEASAIYKVGSSYLLLVECAGKDSWRYFRSWSSTSMTGPWTALAATEQNPFIRSNNVKFSTGSAWTKSFSHGDVVRKNPDQTMTIDACKMQFLYQGLDPKSQEARVNYDDMPYQLALLTQAGGC</sequence>
<dbReference type="Proteomes" id="UP000811619">
    <property type="component" value="Unassembled WGS sequence"/>
</dbReference>
<evidence type="ECO:0000256" key="1">
    <source>
        <dbReference type="ARBA" id="ARBA00001462"/>
    </source>
</evidence>
<dbReference type="InterPro" id="IPR023296">
    <property type="entry name" value="Glyco_hydro_beta-prop_sf"/>
</dbReference>
<dbReference type="EC" id="3.2.1.55" evidence="8"/>
<organism evidence="9 10">
    <name type="scientific">Claviceps africana</name>
    <dbReference type="NCBI Taxonomy" id="83212"/>
    <lineage>
        <taxon>Eukaryota</taxon>
        <taxon>Fungi</taxon>
        <taxon>Dikarya</taxon>
        <taxon>Ascomycota</taxon>
        <taxon>Pezizomycotina</taxon>
        <taxon>Sordariomycetes</taxon>
        <taxon>Hypocreomycetidae</taxon>
        <taxon>Hypocreales</taxon>
        <taxon>Clavicipitaceae</taxon>
        <taxon>Claviceps</taxon>
    </lineage>
</organism>
<dbReference type="GO" id="GO:0046556">
    <property type="term" value="F:alpha-L-arabinofuranosidase activity"/>
    <property type="evidence" value="ECO:0007669"/>
    <property type="project" value="UniProtKB-UniRule"/>
</dbReference>
<evidence type="ECO:0000256" key="7">
    <source>
        <dbReference type="ARBA" id="ARBA00023295"/>
    </source>
</evidence>
<keyword evidence="5 8" id="KW-0732">Signal</keyword>
<keyword evidence="10" id="KW-1185">Reference proteome</keyword>
<accession>A0A8K0NPA0</accession>
<proteinExistence type="inferred from homology"/>
<dbReference type="GO" id="GO:0045493">
    <property type="term" value="P:xylan catabolic process"/>
    <property type="evidence" value="ECO:0007669"/>
    <property type="project" value="UniProtKB-UniRule"/>
</dbReference>
<evidence type="ECO:0000256" key="2">
    <source>
        <dbReference type="ARBA" id="ARBA00004613"/>
    </source>
</evidence>
<dbReference type="PANTHER" id="PTHR40631">
    <property type="entry name" value="ALPHA-L-ARABINOFURANOSIDASE AXHA-2-RELATED"/>
    <property type="match status" value="1"/>
</dbReference>
<evidence type="ECO:0000256" key="6">
    <source>
        <dbReference type="ARBA" id="ARBA00022801"/>
    </source>
</evidence>
<evidence type="ECO:0000256" key="5">
    <source>
        <dbReference type="ARBA" id="ARBA00022729"/>
    </source>
</evidence>
<comment type="subcellular location">
    <subcellularLocation>
        <location evidence="2 8">Secreted</location>
    </subcellularLocation>
</comment>
<keyword evidence="4 8" id="KW-0964">Secreted</keyword>
<gene>
    <name evidence="9" type="ORF">E4U42_003463</name>
</gene>
<dbReference type="Gene3D" id="2.115.10.20">
    <property type="entry name" value="Glycosyl hydrolase domain, family 43"/>
    <property type="match status" value="1"/>
</dbReference>
<keyword evidence="6 8" id="KW-0378">Hydrolase</keyword>
<evidence type="ECO:0000256" key="4">
    <source>
        <dbReference type="ARBA" id="ARBA00022525"/>
    </source>
</evidence>
<dbReference type="InterPro" id="IPR005193">
    <property type="entry name" value="GH62_arabinosidase"/>
</dbReference>
<comment type="similarity">
    <text evidence="3 8">Belongs to the glycosyl hydrolase 62 family.</text>
</comment>
<dbReference type="PANTHER" id="PTHR40631:SF2">
    <property type="entry name" value="ALPHA-L-ARABINOFURANOSIDASE"/>
    <property type="match status" value="1"/>
</dbReference>
<comment type="catalytic activity">
    <reaction evidence="1 8">
        <text>Hydrolysis of terminal non-reducing alpha-L-arabinofuranoside residues in alpha-L-arabinosides.</text>
        <dbReference type="EC" id="3.2.1.55"/>
    </reaction>
</comment>
<dbReference type="GO" id="GO:0046373">
    <property type="term" value="P:L-arabinose metabolic process"/>
    <property type="evidence" value="ECO:0007669"/>
    <property type="project" value="UniProtKB-UniRule"/>
</dbReference>
<reference evidence="9" key="1">
    <citation type="journal article" date="2020" name="bioRxiv">
        <title>Whole genome comparisons of ergot fungi reveals the divergence and evolution of species within the genus Claviceps are the result of varying mechanisms driving genome evolution and host range expansion.</title>
        <authorList>
            <person name="Wyka S.A."/>
            <person name="Mondo S.J."/>
            <person name="Liu M."/>
            <person name="Dettman J."/>
            <person name="Nalam V."/>
            <person name="Broders K.D."/>
        </authorList>
    </citation>
    <scope>NUCLEOTIDE SEQUENCE</scope>
    <source>
        <strain evidence="9">CCC 489</strain>
    </source>
</reference>
<evidence type="ECO:0000313" key="9">
    <source>
        <dbReference type="EMBL" id="KAG5930002.1"/>
    </source>
</evidence>
<evidence type="ECO:0000256" key="8">
    <source>
        <dbReference type="RuleBase" id="RU368117"/>
    </source>
</evidence>
<comment type="caution">
    <text evidence="9">The sequence shown here is derived from an EMBL/GenBank/DDBJ whole genome shotgun (WGS) entry which is preliminary data.</text>
</comment>
<dbReference type="OrthoDB" id="3156236at2759"/>
<protein>
    <recommendedName>
        <fullName evidence="8">Alpha-L-arabinofuranosidase</fullName>
        <ecNumber evidence="8">3.2.1.55</ecNumber>
    </recommendedName>
</protein>
<dbReference type="SUPFAM" id="SSF75005">
    <property type="entry name" value="Arabinanase/levansucrase/invertase"/>
    <property type="match status" value="1"/>
</dbReference>
<dbReference type="Pfam" id="PF03664">
    <property type="entry name" value="Glyco_hydro_62"/>
    <property type="match status" value="1"/>
</dbReference>
<name>A0A8K0NPA0_9HYPO</name>
<evidence type="ECO:0000256" key="3">
    <source>
        <dbReference type="ARBA" id="ARBA00007396"/>
    </source>
</evidence>
<dbReference type="GO" id="GO:0005576">
    <property type="term" value="C:extracellular region"/>
    <property type="evidence" value="ECO:0007669"/>
    <property type="project" value="UniProtKB-SubCell"/>
</dbReference>
<dbReference type="EMBL" id="SRPY01000028">
    <property type="protein sequence ID" value="KAG5930002.1"/>
    <property type="molecule type" value="Genomic_DNA"/>
</dbReference>
<dbReference type="AlphaFoldDB" id="A0A8K0NPA0"/>